<evidence type="ECO:0000256" key="1">
    <source>
        <dbReference type="SAM" id="MobiDB-lite"/>
    </source>
</evidence>
<sequence>MDGFIDRTQETIRRASRSNSINSISTDILPTLCEVNNPNAGFEIAAATAHSSPYLLTNSSAKPPTLPSQNNISSTDTIDNTLADSFAVASAAEPPQQLVPHSDTEGRFDAHTGVTADADTRIDTDADSTVPSESFPTVSTDSFDIVESSNPSIASAGVPSTVENSSHNPVDSTDYMPRGDSLDLELSSDDNGGVLESSAKNEIGGYEDEDEEEFEGDIDDYNSTNDNDALNIDYIPENVDSTNIFSGFLALIGSDSEFRSKDENVEDEGVIENQDGYANDPCEFSTITNRKIAANEEESIYKQLDLPEATNLLEEVWLSVFTPGINSKVILVMDICFYSLFLCLFGLLIVTGGNFHVVFLLIISFCLFASVKWFVAESKKAFQESNSSKELNGGGSTPFGQSYFQACLNRQAPILAQVISPALELNRQLHIDVDSIKREEDWEPLMKALRVNNDLKEIRLRSNLGPGMQGIPYSEESDMAVVFRSGHIMSFAGEGRTCGSDETCDDTSSIVTNKNTKLNYAMARGLPEALRRKDKITRGAGQVRMSRVAPKLIGSVKDCLIRSLKISMLEIAGIYLTPKNLDILQRGLACNETLRELSLARSNIGDDGLFS</sequence>
<dbReference type="Proteomes" id="UP001211907">
    <property type="component" value="Unassembled WGS sequence"/>
</dbReference>
<keyword evidence="2" id="KW-0812">Transmembrane</keyword>
<dbReference type="Pfam" id="PF08636">
    <property type="entry name" value="Pkr1"/>
    <property type="match status" value="1"/>
</dbReference>
<feature type="region of interest" description="Disordered" evidence="1">
    <location>
        <begin position="186"/>
        <end position="208"/>
    </location>
</feature>
<dbReference type="GO" id="GO:0070072">
    <property type="term" value="P:vacuolar proton-transporting V-type ATPase complex assembly"/>
    <property type="evidence" value="ECO:0007669"/>
    <property type="project" value="InterPro"/>
</dbReference>
<dbReference type="InterPro" id="IPR013945">
    <property type="entry name" value="Pkr1"/>
</dbReference>
<reference evidence="3" key="1">
    <citation type="submission" date="2020-05" db="EMBL/GenBank/DDBJ databases">
        <title>Phylogenomic resolution of chytrid fungi.</title>
        <authorList>
            <person name="Stajich J.E."/>
            <person name="Amses K."/>
            <person name="Simmons R."/>
            <person name="Seto K."/>
            <person name="Myers J."/>
            <person name="Bonds A."/>
            <person name="Quandt C.A."/>
            <person name="Barry K."/>
            <person name="Liu P."/>
            <person name="Grigoriev I."/>
            <person name="Longcore J.E."/>
            <person name="James T.Y."/>
        </authorList>
    </citation>
    <scope>NUCLEOTIDE SEQUENCE</scope>
    <source>
        <strain evidence="3">JEL0513</strain>
    </source>
</reference>
<name>A0AAD5XI59_9FUNG</name>
<dbReference type="PANTHER" id="PTHR28251:SF1">
    <property type="entry name" value="V-TYPE ATPASE ASSEMBLY FACTOR PKR1"/>
    <property type="match status" value="1"/>
</dbReference>
<evidence type="ECO:0000313" key="4">
    <source>
        <dbReference type="Proteomes" id="UP001211907"/>
    </source>
</evidence>
<dbReference type="InterPro" id="IPR032675">
    <property type="entry name" value="LRR_dom_sf"/>
</dbReference>
<proteinExistence type="predicted"/>
<organism evidence="3 4">
    <name type="scientific">Physocladia obscura</name>
    <dbReference type="NCBI Taxonomy" id="109957"/>
    <lineage>
        <taxon>Eukaryota</taxon>
        <taxon>Fungi</taxon>
        <taxon>Fungi incertae sedis</taxon>
        <taxon>Chytridiomycota</taxon>
        <taxon>Chytridiomycota incertae sedis</taxon>
        <taxon>Chytridiomycetes</taxon>
        <taxon>Chytridiales</taxon>
        <taxon>Chytriomycetaceae</taxon>
        <taxon>Physocladia</taxon>
    </lineage>
</organism>
<keyword evidence="2" id="KW-0472">Membrane</keyword>
<gene>
    <name evidence="3" type="ORF">HK100_008990</name>
</gene>
<feature type="compositionally biased region" description="Polar residues" evidence="1">
    <location>
        <begin position="161"/>
        <end position="171"/>
    </location>
</feature>
<dbReference type="AlphaFoldDB" id="A0AAD5XI59"/>
<dbReference type="PANTHER" id="PTHR28251">
    <property type="entry name" value="V-TYPE ATPASE ASSEMBLY FACTOR PKR1"/>
    <property type="match status" value="1"/>
</dbReference>
<feature type="region of interest" description="Disordered" evidence="1">
    <location>
        <begin position="124"/>
        <end position="143"/>
    </location>
</feature>
<evidence type="ECO:0000256" key="2">
    <source>
        <dbReference type="SAM" id="Phobius"/>
    </source>
</evidence>
<feature type="transmembrane region" description="Helical" evidence="2">
    <location>
        <begin position="329"/>
        <end position="349"/>
    </location>
</feature>
<feature type="transmembrane region" description="Helical" evidence="2">
    <location>
        <begin position="355"/>
        <end position="375"/>
    </location>
</feature>
<feature type="region of interest" description="Disordered" evidence="1">
    <location>
        <begin position="150"/>
        <end position="173"/>
    </location>
</feature>
<comment type="caution">
    <text evidence="3">The sequence shown here is derived from an EMBL/GenBank/DDBJ whole genome shotgun (WGS) entry which is preliminary data.</text>
</comment>
<keyword evidence="4" id="KW-1185">Reference proteome</keyword>
<dbReference type="EMBL" id="JADGJH010000045">
    <property type="protein sequence ID" value="KAJ3140819.1"/>
    <property type="molecule type" value="Genomic_DNA"/>
</dbReference>
<dbReference type="SUPFAM" id="SSF52047">
    <property type="entry name" value="RNI-like"/>
    <property type="match status" value="1"/>
</dbReference>
<keyword evidence="2" id="KW-1133">Transmembrane helix</keyword>
<evidence type="ECO:0000313" key="3">
    <source>
        <dbReference type="EMBL" id="KAJ3140819.1"/>
    </source>
</evidence>
<dbReference type="GO" id="GO:0005789">
    <property type="term" value="C:endoplasmic reticulum membrane"/>
    <property type="evidence" value="ECO:0007669"/>
    <property type="project" value="TreeGrafter"/>
</dbReference>
<dbReference type="Gene3D" id="3.80.10.10">
    <property type="entry name" value="Ribonuclease Inhibitor"/>
    <property type="match status" value="1"/>
</dbReference>
<feature type="compositionally biased region" description="Polar residues" evidence="1">
    <location>
        <begin position="129"/>
        <end position="143"/>
    </location>
</feature>
<protein>
    <submittedName>
        <fullName evidence="3">Uncharacterized protein</fullName>
    </submittedName>
</protein>
<accession>A0AAD5XI59</accession>